<feature type="transmembrane region" description="Helical" evidence="5">
    <location>
        <begin position="192"/>
        <end position="210"/>
    </location>
</feature>
<dbReference type="Pfam" id="PF07690">
    <property type="entry name" value="MFS_1"/>
    <property type="match status" value="1"/>
</dbReference>
<sequence>MSDLIVLAAVVGGMLLALLDQTIVSTALPRITAELGGSAHYSWVVTAYLVSITASGPLYGRLSDRYGRKPLLLTGIGIFLLGSALCAASGSMGQLIAYRAVQGLGAGALMPLCLALAAESFPPSAGGRVQGMLGAVMGLSYVAGPLAGGLLTDHAGWRWVFLVNLPIGLIVVVLIATRLPRRPGSAASAHRPDYAGVAVFTGAVAALLIGLNQRDWRFLGGALLLGVLFVLVESRVPEPVMPLRLFRVRSYVLACAGAFGGAWALYAALVFVPRFMQGVWHVSATSSGVRMYPLMLGMVAGSGITGVLIKHVRVCLIGGAALIAGGAVLAGFGGVLLGGLALIGLGLGPTMSGLTVIIQRAVPGEFLGTATSNLGFFRQVGGSVALALGDAFLRTSLLAVVGTLALAGAVLLVLTAAALPGGSRKSPATIDFRQLVPDRRRA</sequence>
<dbReference type="SUPFAM" id="SSF103473">
    <property type="entry name" value="MFS general substrate transporter"/>
    <property type="match status" value="1"/>
</dbReference>
<feature type="transmembrane region" description="Helical" evidence="5">
    <location>
        <begin position="291"/>
        <end position="309"/>
    </location>
</feature>
<comment type="subcellular location">
    <subcellularLocation>
        <location evidence="1">Cell membrane</location>
        <topology evidence="1">Multi-pass membrane protein</topology>
    </subcellularLocation>
</comment>
<proteinExistence type="predicted"/>
<feature type="domain" description="Major facilitator superfamily (MFS) profile" evidence="6">
    <location>
        <begin position="6"/>
        <end position="420"/>
    </location>
</feature>
<keyword evidence="4 5" id="KW-0472">Membrane</keyword>
<evidence type="ECO:0000256" key="1">
    <source>
        <dbReference type="ARBA" id="ARBA00004651"/>
    </source>
</evidence>
<evidence type="ECO:0000313" key="8">
    <source>
        <dbReference type="Proteomes" id="UP000676967"/>
    </source>
</evidence>
<feature type="transmembrane region" description="Helical" evidence="5">
    <location>
        <begin position="248"/>
        <end position="271"/>
    </location>
</feature>
<dbReference type="RefSeq" id="WP_212846972.1">
    <property type="nucleotide sequence ID" value="NZ_AP023356.1"/>
</dbReference>
<keyword evidence="3 5" id="KW-1133">Transmembrane helix</keyword>
<feature type="transmembrane region" description="Helical" evidence="5">
    <location>
        <begin position="129"/>
        <end position="151"/>
    </location>
</feature>
<evidence type="ECO:0000256" key="2">
    <source>
        <dbReference type="ARBA" id="ARBA00022692"/>
    </source>
</evidence>
<dbReference type="PANTHER" id="PTHR23501">
    <property type="entry name" value="MAJOR FACILITATOR SUPERFAMILY"/>
    <property type="match status" value="1"/>
</dbReference>
<keyword evidence="2 5" id="KW-0812">Transmembrane</keyword>
<evidence type="ECO:0000259" key="6">
    <source>
        <dbReference type="PROSITE" id="PS50850"/>
    </source>
</evidence>
<dbReference type="InterPro" id="IPR011701">
    <property type="entry name" value="MFS"/>
</dbReference>
<dbReference type="PANTHER" id="PTHR23501:SF197">
    <property type="entry name" value="COMD"/>
    <property type="match status" value="1"/>
</dbReference>
<dbReference type="Gene3D" id="1.20.1720.10">
    <property type="entry name" value="Multidrug resistance protein D"/>
    <property type="match status" value="1"/>
</dbReference>
<feature type="transmembrane region" description="Helical" evidence="5">
    <location>
        <begin position="39"/>
        <end position="59"/>
    </location>
</feature>
<dbReference type="EMBL" id="AP023356">
    <property type="protein sequence ID" value="BCJ40551.1"/>
    <property type="molecule type" value="Genomic_DNA"/>
</dbReference>
<dbReference type="PROSITE" id="PS50850">
    <property type="entry name" value="MFS"/>
    <property type="match status" value="1"/>
</dbReference>
<organism evidence="7 8">
    <name type="scientific">Actinoplanes ianthinogenes</name>
    <dbReference type="NCBI Taxonomy" id="122358"/>
    <lineage>
        <taxon>Bacteria</taxon>
        <taxon>Bacillati</taxon>
        <taxon>Actinomycetota</taxon>
        <taxon>Actinomycetes</taxon>
        <taxon>Micromonosporales</taxon>
        <taxon>Micromonosporaceae</taxon>
        <taxon>Actinoplanes</taxon>
    </lineage>
</organism>
<feature type="transmembrane region" description="Helical" evidence="5">
    <location>
        <begin position="321"/>
        <end position="345"/>
    </location>
</feature>
<evidence type="ECO:0000256" key="3">
    <source>
        <dbReference type="ARBA" id="ARBA00022989"/>
    </source>
</evidence>
<evidence type="ECO:0000313" key="7">
    <source>
        <dbReference type="EMBL" id="BCJ40551.1"/>
    </source>
</evidence>
<reference evidence="7 8" key="1">
    <citation type="submission" date="2020-08" db="EMBL/GenBank/DDBJ databases">
        <title>Whole genome shotgun sequence of Actinoplanes ianthinogenes NBRC 13996.</title>
        <authorList>
            <person name="Komaki H."/>
            <person name="Tamura T."/>
        </authorList>
    </citation>
    <scope>NUCLEOTIDE SEQUENCE [LARGE SCALE GENOMIC DNA]</scope>
    <source>
        <strain evidence="7 8">NBRC 13996</strain>
    </source>
</reference>
<dbReference type="Proteomes" id="UP000676967">
    <property type="component" value="Chromosome"/>
</dbReference>
<accession>A0ABM7LMP5</accession>
<dbReference type="Gene3D" id="1.20.1250.20">
    <property type="entry name" value="MFS general substrate transporter like domains"/>
    <property type="match status" value="1"/>
</dbReference>
<feature type="transmembrane region" description="Helical" evidence="5">
    <location>
        <begin position="397"/>
        <end position="419"/>
    </location>
</feature>
<name>A0ABM7LMP5_9ACTN</name>
<protein>
    <recommendedName>
        <fullName evidence="6">Major facilitator superfamily (MFS) profile domain-containing protein</fullName>
    </recommendedName>
</protein>
<feature type="transmembrane region" description="Helical" evidence="5">
    <location>
        <begin position="96"/>
        <end position="117"/>
    </location>
</feature>
<dbReference type="InterPro" id="IPR036259">
    <property type="entry name" value="MFS_trans_sf"/>
</dbReference>
<keyword evidence="8" id="KW-1185">Reference proteome</keyword>
<gene>
    <name evidence="7" type="ORF">Aiant_12080</name>
</gene>
<evidence type="ECO:0000256" key="4">
    <source>
        <dbReference type="ARBA" id="ARBA00023136"/>
    </source>
</evidence>
<dbReference type="InterPro" id="IPR020846">
    <property type="entry name" value="MFS_dom"/>
</dbReference>
<evidence type="ECO:0000256" key="5">
    <source>
        <dbReference type="SAM" id="Phobius"/>
    </source>
</evidence>
<feature type="transmembrane region" description="Helical" evidence="5">
    <location>
        <begin position="157"/>
        <end position="180"/>
    </location>
</feature>
<feature type="transmembrane region" description="Helical" evidence="5">
    <location>
        <begin position="71"/>
        <end position="90"/>
    </location>
</feature>